<dbReference type="GO" id="GO:0000287">
    <property type="term" value="F:magnesium ion binding"/>
    <property type="evidence" value="ECO:0007669"/>
    <property type="project" value="InterPro"/>
</dbReference>
<evidence type="ECO:0000313" key="9">
    <source>
        <dbReference type="Proteomes" id="UP000220639"/>
    </source>
</evidence>
<dbReference type="PANTHER" id="PTHR18968">
    <property type="entry name" value="THIAMINE PYROPHOSPHATE ENZYMES"/>
    <property type="match status" value="1"/>
</dbReference>
<dbReference type="CDD" id="cd07035">
    <property type="entry name" value="TPP_PYR_POX_like"/>
    <property type="match status" value="1"/>
</dbReference>
<dbReference type="EC" id="2.2.1.6" evidence="8"/>
<dbReference type="InterPro" id="IPR011766">
    <property type="entry name" value="TPP_enzyme_TPP-bd"/>
</dbReference>
<evidence type="ECO:0000259" key="6">
    <source>
        <dbReference type="Pfam" id="PF02775"/>
    </source>
</evidence>
<dbReference type="Gene3D" id="3.40.50.970">
    <property type="match status" value="2"/>
</dbReference>
<comment type="similarity">
    <text evidence="1 3">Belongs to the TPP enzyme family.</text>
</comment>
<dbReference type="InterPro" id="IPR012000">
    <property type="entry name" value="Thiamin_PyroP_enz_cen_dom"/>
</dbReference>
<evidence type="ECO:0000256" key="2">
    <source>
        <dbReference type="ARBA" id="ARBA00023052"/>
    </source>
</evidence>
<dbReference type="Proteomes" id="UP000220639">
    <property type="component" value="Unassembled WGS sequence"/>
</dbReference>
<protein>
    <submittedName>
        <fullName evidence="8">Acetolactate synthase catalytic subunit</fullName>
        <ecNumber evidence="8">2.2.1.6</ecNumber>
    </submittedName>
</protein>
<dbReference type="PANTHER" id="PTHR18968:SF13">
    <property type="entry name" value="ACETOLACTATE SYNTHASE CATALYTIC SUBUNIT, MITOCHONDRIAL"/>
    <property type="match status" value="1"/>
</dbReference>
<dbReference type="SUPFAM" id="SSF52467">
    <property type="entry name" value="DHS-like NAD/FAD-binding domain"/>
    <property type="match status" value="1"/>
</dbReference>
<keyword evidence="4" id="KW-0175">Coiled coil</keyword>
<dbReference type="GO" id="GO:0009097">
    <property type="term" value="P:isoleucine biosynthetic process"/>
    <property type="evidence" value="ECO:0007669"/>
    <property type="project" value="TreeGrafter"/>
</dbReference>
<dbReference type="AlphaFoldDB" id="A0A285AWC3"/>
<dbReference type="InterPro" id="IPR012001">
    <property type="entry name" value="Thiamin_PyroP_enz_TPP-bd_dom"/>
</dbReference>
<feature type="domain" description="Thiamine pyrophosphate enzyme central" evidence="5">
    <location>
        <begin position="213"/>
        <end position="313"/>
    </location>
</feature>
<dbReference type="Pfam" id="PF00205">
    <property type="entry name" value="TPP_enzyme_M"/>
    <property type="match status" value="1"/>
</dbReference>
<dbReference type="GO" id="GO:0030976">
    <property type="term" value="F:thiamine pyrophosphate binding"/>
    <property type="evidence" value="ECO:0007669"/>
    <property type="project" value="InterPro"/>
</dbReference>
<name>A0A285AWC3_9ENTR</name>
<dbReference type="InterPro" id="IPR029061">
    <property type="entry name" value="THDP-binding"/>
</dbReference>
<evidence type="ECO:0000259" key="7">
    <source>
        <dbReference type="Pfam" id="PF02776"/>
    </source>
</evidence>
<evidence type="ECO:0000313" key="8">
    <source>
        <dbReference type="EMBL" id="SNU32980.1"/>
    </source>
</evidence>
<evidence type="ECO:0000256" key="3">
    <source>
        <dbReference type="RuleBase" id="RU362132"/>
    </source>
</evidence>
<dbReference type="GO" id="GO:0003984">
    <property type="term" value="F:acetolactate synthase activity"/>
    <property type="evidence" value="ECO:0007669"/>
    <property type="project" value="UniProtKB-EC"/>
</dbReference>
<feature type="domain" description="Thiamine pyrophosphate enzyme TPP-binding" evidence="6">
    <location>
        <begin position="414"/>
        <end position="565"/>
    </location>
</feature>
<dbReference type="Pfam" id="PF02776">
    <property type="entry name" value="TPP_enzyme_N"/>
    <property type="match status" value="1"/>
</dbReference>
<dbReference type="EMBL" id="FZTC01000009">
    <property type="protein sequence ID" value="SNU32980.1"/>
    <property type="molecule type" value="Genomic_DNA"/>
</dbReference>
<organism evidence="8 9">
    <name type="scientific">Klebsiella grimontii</name>
    <dbReference type="NCBI Taxonomy" id="2058152"/>
    <lineage>
        <taxon>Bacteria</taxon>
        <taxon>Pseudomonadati</taxon>
        <taxon>Pseudomonadota</taxon>
        <taxon>Gammaproteobacteria</taxon>
        <taxon>Enterobacterales</taxon>
        <taxon>Enterobacteriaceae</taxon>
        <taxon>Klebsiella/Raoultella group</taxon>
        <taxon>Klebsiella</taxon>
    </lineage>
</organism>
<keyword evidence="8" id="KW-0808">Transferase</keyword>
<evidence type="ECO:0000256" key="1">
    <source>
        <dbReference type="ARBA" id="ARBA00007812"/>
    </source>
</evidence>
<feature type="domain" description="Thiamine pyrophosphate enzyme N-terminal TPP-binding" evidence="7">
    <location>
        <begin position="8"/>
        <end position="125"/>
    </location>
</feature>
<dbReference type="SUPFAM" id="SSF52518">
    <property type="entry name" value="Thiamin diphosphate-binding fold (THDP-binding)"/>
    <property type="match status" value="2"/>
</dbReference>
<accession>A0A285AWC3</accession>
<sequence length="569" mass="61736">MQLINISAAEMILYRLQALGVEFIFINSGTDYPPMVEAYSRLKSEGCLVPEFVVCPHENAAIGMAHGYYLATGKVQAVMVHTNVGLANAACGIINLANSNIPVIIFGGRTPISEHSHFGCRNTPIGYGQEMRDQAALVRESVKWDFELRYADQAGEHVDRAWAIANSLPKGPVYLSLPREPLCETFATDSAALNCRPSQQPISFSPAPDSLSMAATLIANARHPVIFSQRGARTRQAFDLISTFVEQWAIPVVEYWGTEVTISAAHPMYAGNEPAYWLSKADVVIVIDSQAPWMIESMNVNPDCKVIQIGPDPLFSRYPVRGYQSDVNLAGETDTIFKLLDNALKPYLEEKSASVEERYSHVAAHNKKERTTRDNVVDSANAGPIGKPWLSYCLGALANKYNGKITSELTTLPQFANFIQPESYYQEALSGGLGEAFPIALGLQLANRDELVIAAVGDGSYLFSNPAVCHHIAEVMKLPVLVVVGNNAGWGAVAGGTLALYPDGYAAKMDKVPATSFTLSPDLAAIAASSRAAAMKVDRAEDLLDTLEEAVNIIRTQKRSVLVDVILGK</sequence>
<evidence type="ECO:0000256" key="4">
    <source>
        <dbReference type="SAM" id="Coils"/>
    </source>
</evidence>
<dbReference type="Gene3D" id="3.40.50.1220">
    <property type="entry name" value="TPP-binding domain"/>
    <property type="match status" value="1"/>
</dbReference>
<dbReference type="NCBIfam" id="NF006203">
    <property type="entry name" value="PRK08327.1"/>
    <property type="match status" value="1"/>
</dbReference>
<proteinExistence type="inferred from homology"/>
<evidence type="ECO:0000259" key="5">
    <source>
        <dbReference type="Pfam" id="PF00205"/>
    </source>
</evidence>
<keyword evidence="2 3" id="KW-0786">Thiamine pyrophosphate</keyword>
<dbReference type="InterPro" id="IPR045229">
    <property type="entry name" value="TPP_enz"/>
</dbReference>
<reference evidence="9" key="1">
    <citation type="submission" date="2017-08" db="EMBL/GenBank/DDBJ databases">
        <authorList>
            <person name="Brisse S."/>
        </authorList>
    </citation>
    <scope>NUCLEOTIDE SEQUENCE [LARGE SCALE GENOMIC DNA]</scope>
    <source>
        <strain evidence="9">06D021</strain>
    </source>
</reference>
<dbReference type="GO" id="GO:0005948">
    <property type="term" value="C:acetolactate synthase complex"/>
    <property type="evidence" value="ECO:0007669"/>
    <property type="project" value="TreeGrafter"/>
</dbReference>
<dbReference type="InterPro" id="IPR029035">
    <property type="entry name" value="DHS-like_NAD/FAD-binding_dom"/>
</dbReference>
<dbReference type="RefSeq" id="WP_098140217.1">
    <property type="nucleotide sequence ID" value="NZ_CBCSJA010000010.1"/>
</dbReference>
<dbReference type="GO" id="GO:0009099">
    <property type="term" value="P:L-valine biosynthetic process"/>
    <property type="evidence" value="ECO:0007669"/>
    <property type="project" value="TreeGrafter"/>
</dbReference>
<feature type="coiled-coil region" evidence="4">
    <location>
        <begin position="530"/>
        <end position="557"/>
    </location>
</feature>
<gene>
    <name evidence="8" type="ORF">KOSB73_170078</name>
</gene>
<dbReference type="Pfam" id="PF02775">
    <property type="entry name" value="TPP_enzyme_C"/>
    <property type="match status" value="1"/>
</dbReference>
<dbReference type="GO" id="GO:0050660">
    <property type="term" value="F:flavin adenine dinucleotide binding"/>
    <property type="evidence" value="ECO:0007669"/>
    <property type="project" value="TreeGrafter"/>
</dbReference>